<evidence type="ECO:0000313" key="2">
    <source>
        <dbReference type="EMBL" id="GFO59415.1"/>
    </source>
</evidence>
<organism evidence="2 3">
    <name type="scientific">Geomonas silvestris</name>
    <dbReference type="NCBI Taxonomy" id="2740184"/>
    <lineage>
        <taxon>Bacteria</taxon>
        <taxon>Pseudomonadati</taxon>
        <taxon>Thermodesulfobacteriota</taxon>
        <taxon>Desulfuromonadia</taxon>
        <taxon>Geobacterales</taxon>
        <taxon>Geobacteraceae</taxon>
        <taxon>Geomonas</taxon>
    </lineage>
</organism>
<comment type="caution">
    <text evidence="2">The sequence shown here is derived from an EMBL/GenBank/DDBJ whole genome shotgun (WGS) entry which is preliminary data.</text>
</comment>
<dbReference type="AlphaFoldDB" id="A0A6V8MHG2"/>
<reference evidence="3" key="1">
    <citation type="submission" date="2020-06" db="EMBL/GenBank/DDBJ databases">
        <title>Draft genomic sequence of Geomonas sp. Red330.</title>
        <authorList>
            <person name="Itoh H."/>
            <person name="Zhenxing X."/>
            <person name="Ushijima N."/>
            <person name="Masuda Y."/>
            <person name="Shiratori Y."/>
            <person name="Senoo K."/>
        </authorList>
    </citation>
    <scope>NUCLEOTIDE SEQUENCE [LARGE SCALE GENOMIC DNA]</scope>
    <source>
        <strain evidence="3">Red330</strain>
    </source>
</reference>
<keyword evidence="1" id="KW-1133">Transmembrane helix</keyword>
<keyword evidence="3" id="KW-1185">Reference proteome</keyword>
<accession>A0A6V8MHG2</accession>
<proteinExistence type="predicted"/>
<dbReference type="EMBL" id="BLXX01000004">
    <property type="protein sequence ID" value="GFO59415.1"/>
    <property type="molecule type" value="Genomic_DNA"/>
</dbReference>
<protein>
    <submittedName>
        <fullName evidence="2">Uncharacterized protein</fullName>
    </submittedName>
</protein>
<keyword evidence="1" id="KW-0812">Transmembrane</keyword>
<feature type="transmembrane region" description="Helical" evidence="1">
    <location>
        <begin position="14"/>
        <end position="34"/>
    </location>
</feature>
<evidence type="ECO:0000256" key="1">
    <source>
        <dbReference type="SAM" id="Phobius"/>
    </source>
</evidence>
<sequence length="60" mass="6879">MLGFGYYPGMKKPVAVFTFLFALSVISFGTWQLFLGNLEAAFSSFPFLLIIYIFVKPFRE</sequence>
<dbReference type="Proteomes" id="UP000556026">
    <property type="component" value="Unassembled WGS sequence"/>
</dbReference>
<gene>
    <name evidence="2" type="ORF">GMST_17400</name>
</gene>
<keyword evidence="1" id="KW-0472">Membrane</keyword>
<evidence type="ECO:0000313" key="3">
    <source>
        <dbReference type="Proteomes" id="UP000556026"/>
    </source>
</evidence>
<name>A0A6V8MHG2_9BACT</name>
<feature type="transmembrane region" description="Helical" evidence="1">
    <location>
        <begin position="40"/>
        <end position="58"/>
    </location>
</feature>